<reference evidence="7" key="1">
    <citation type="submission" date="2023-07" db="EMBL/GenBank/DDBJ databases">
        <title>30 novel species of actinomycetes from the DSMZ collection.</title>
        <authorList>
            <person name="Nouioui I."/>
        </authorList>
    </citation>
    <scope>NUCLEOTIDE SEQUENCE [LARGE SCALE GENOMIC DNA]</scope>
    <source>
        <strain evidence="7">DSM 44917</strain>
    </source>
</reference>
<evidence type="ECO:0000256" key="3">
    <source>
        <dbReference type="SAM" id="MobiDB-lite"/>
    </source>
</evidence>
<evidence type="ECO:0000313" key="7">
    <source>
        <dbReference type="Proteomes" id="UP001183388"/>
    </source>
</evidence>
<dbReference type="PANTHER" id="PTHR47235">
    <property type="entry name" value="BLR6548 PROTEIN"/>
    <property type="match status" value="1"/>
</dbReference>
<organism evidence="6 7">
    <name type="scientific">Streptomyces boetiae</name>
    <dbReference type="NCBI Taxonomy" id="3075541"/>
    <lineage>
        <taxon>Bacteria</taxon>
        <taxon>Bacillati</taxon>
        <taxon>Actinomycetota</taxon>
        <taxon>Actinomycetes</taxon>
        <taxon>Kitasatosporales</taxon>
        <taxon>Streptomycetaceae</taxon>
        <taxon>Streptomyces</taxon>
    </lineage>
</organism>
<accession>A0ABU2L8Y1</accession>
<dbReference type="RefSeq" id="WP_311630883.1">
    <property type="nucleotide sequence ID" value="NZ_JAVREN010000016.1"/>
</dbReference>
<dbReference type="Gene3D" id="3.40.50.2300">
    <property type="match status" value="2"/>
</dbReference>
<gene>
    <name evidence="6" type="ORF">RM780_13290</name>
</gene>
<dbReference type="PANTHER" id="PTHR47235:SF1">
    <property type="entry name" value="BLR6548 PROTEIN"/>
    <property type="match status" value="1"/>
</dbReference>
<proteinExistence type="inferred from homology"/>
<evidence type="ECO:0000256" key="4">
    <source>
        <dbReference type="SAM" id="SignalP"/>
    </source>
</evidence>
<feature type="domain" description="Leucine-binding protein" evidence="5">
    <location>
        <begin position="59"/>
        <end position="403"/>
    </location>
</feature>
<evidence type="ECO:0000313" key="6">
    <source>
        <dbReference type="EMBL" id="MDT0307931.1"/>
    </source>
</evidence>
<dbReference type="SUPFAM" id="SSF53822">
    <property type="entry name" value="Periplasmic binding protein-like I"/>
    <property type="match status" value="1"/>
</dbReference>
<dbReference type="Proteomes" id="UP001183388">
    <property type="component" value="Unassembled WGS sequence"/>
</dbReference>
<evidence type="ECO:0000256" key="2">
    <source>
        <dbReference type="ARBA" id="ARBA00022729"/>
    </source>
</evidence>
<dbReference type="InterPro" id="IPR028082">
    <property type="entry name" value="Peripla_BP_I"/>
</dbReference>
<dbReference type="InterPro" id="IPR028081">
    <property type="entry name" value="Leu-bd"/>
</dbReference>
<evidence type="ECO:0000259" key="5">
    <source>
        <dbReference type="Pfam" id="PF13458"/>
    </source>
</evidence>
<sequence>MNDRRIPGPLRRRPAAASLAAVALVALAATACSGKAEEEGGGGGGADGVATDIGVSDSTITLGALTDMTGPYATLGASVTQAQQLWADQTNDAGGICGRDVELVVRDHGYDAEQAVSAYSETSSQVLAYSQFIGSAYVNTVRERIDGQDQVLVLPQAWSADLLGSEYIQMVGSTYDLETINAIDFLAEEFGLGEGDTLGHVYFEGAYGENALAGSRHAAEELGLSVAEQRIAPTDEDMTAQVRALAGDGVDAIVVSAGPRQAASVAGVAAAAGLEVPIIGNNSAFAPQLLDTGAGPALLANYYVASPALPIGAEEGTPAELSAAYAEAYPDDQLDNGVAAGYSAISLLGQALEAACEAEDLTREGVAQAMLAMTEADNGFGIAHDFSDPAAPSSTESYILRPDADTPGGLTVLGDPFTSPLTDSYTRE</sequence>
<feature type="signal peptide" evidence="4">
    <location>
        <begin position="1"/>
        <end position="28"/>
    </location>
</feature>
<comment type="caution">
    <text evidence="6">The sequence shown here is derived from an EMBL/GenBank/DDBJ whole genome shotgun (WGS) entry which is preliminary data.</text>
</comment>
<keyword evidence="7" id="KW-1185">Reference proteome</keyword>
<feature type="chain" id="PRO_5047022342" evidence="4">
    <location>
        <begin position="29"/>
        <end position="428"/>
    </location>
</feature>
<dbReference type="EMBL" id="JAVREN010000016">
    <property type="protein sequence ID" value="MDT0307931.1"/>
    <property type="molecule type" value="Genomic_DNA"/>
</dbReference>
<protein>
    <submittedName>
        <fullName evidence="6">ABC transporter substrate-binding protein</fullName>
    </submittedName>
</protein>
<feature type="compositionally biased region" description="Polar residues" evidence="3">
    <location>
        <begin position="419"/>
        <end position="428"/>
    </location>
</feature>
<comment type="similarity">
    <text evidence="1">Belongs to the leucine-binding protein family.</text>
</comment>
<feature type="region of interest" description="Disordered" evidence="3">
    <location>
        <begin position="392"/>
        <end position="428"/>
    </location>
</feature>
<dbReference type="Pfam" id="PF13458">
    <property type="entry name" value="Peripla_BP_6"/>
    <property type="match status" value="1"/>
</dbReference>
<dbReference type="PROSITE" id="PS51257">
    <property type="entry name" value="PROKAR_LIPOPROTEIN"/>
    <property type="match status" value="1"/>
</dbReference>
<name>A0ABU2L8Y1_9ACTN</name>
<evidence type="ECO:0000256" key="1">
    <source>
        <dbReference type="ARBA" id="ARBA00010062"/>
    </source>
</evidence>
<keyword evidence="2 4" id="KW-0732">Signal</keyword>